<keyword evidence="5" id="KW-1185">Reference proteome</keyword>
<evidence type="ECO:0000313" key="4">
    <source>
        <dbReference type="EMBL" id="SIR68964.1"/>
    </source>
</evidence>
<reference evidence="4 5" key="1">
    <citation type="submission" date="2017-01" db="EMBL/GenBank/DDBJ databases">
        <authorList>
            <person name="Mah S.A."/>
            <person name="Swanson W.J."/>
            <person name="Moy G.W."/>
            <person name="Vacquier V.D."/>
        </authorList>
    </citation>
    <scope>NUCLEOTIDE SEQUENCE [LARGE SCALE GENOMIC DNA]</scope>
    <source>
        <strain evidence="4 5">CPCC 203464</strain>
    </source>
</reference>
<dbReference type="PANTHER" id="PTHR23416:SF23">
    <property type="entry name" value="ACETYLTRANSFERASE C18B11.09C-RELATED"/>
    <property type="match status" value="1"/>
</dbReference>
<keyword evidence="3" id="KW-0677">Repeat</keyword>
<dbReference type="EMBL" id="FTNT01000001">
    <property type="protein sequence ID" value="SIR68964.1"/>
    <property type="molecule type" value="Genomic_DNA"/>
</dbReference>
<dbReference type="InterPro" id="IPR051159">
    <property type="entry name" value="Hexapeptide_acetyltransf"/>
</dbReference>
<evidence type="ECO:0000313" key="5">
    <source>
        <dbReference type="Proteomes" id="UP000186218"/>
    </source>
</evidence>
<accession>A0A1N7CZS4</accession>
<dbReference type="PROSITE" id="PS00101">
    <property type="entry name" value="HEXAPEP_TRANSFERASES"/>
    <property type="match status" value="1"/>
</dbReference>
<keyword evidence="2 4" id="KW-0808">Transferase</keyword>
<dbReference type="Proteomes" id="UP000186218">
    <property type="component" value="Unassembled WGS sequence"/>
</dbReference>
<evidence type="ECO:0000256" key="3">
    <source>
        <dbReference type="ARBA" id="ARBA00022737"/>
    </source>
</evidence>
<dbReference type="SUPFAM" id="SSF51161">
    <property type="entry name" value="Trimeric LpxA-like enzymes"/>
    <property type="match status" value="1"/>
</dbReference>
<dbReference type="PANTHER" id="PTHR23416">
    <property type="entry name" value="SIALIC ACID SYNTHASE-RELATED"/>
    <property type="match status" value="1"/>
</dbReference>
<proteinExistence type="inferred from homology"/>
<dbReference type="GO" id="GO:0005829">
    <property type="term" value="C:cytosol"/>
    <property type="evidence" value="ECO:0007669"/>
    <property type="project" value="TreeGrafter"/>
</dbReference>
<dbReference type="GO" id="GO:0008374">
    <property type="term" value="F:O-acyltransferase activity"/>
    <property type="evidence" value="ECO:0007669"/>
    <property type="project" value="TreeGrafter"/>
</dbReference>
<dbReference type="InterPro" id="IPR018357">
    <property type="entry name" value="Hexapep_transf_CS"/>
</dbReference>
<name>A0A1N7CZS4_9NOCA</name>
<organism evidence="4 5">
    <name type="scientific">Williamsia sterculiae</name>
    <dbReference type="NCBI Taxonomy" id="1344003"/>
    <lineage>
        <taxon>Bacteria</taxon>
        <taxon>Bacillati</taxon>
        <taxon>Actinomycetota</taxon>
        <taxon>Actinomycetes</taxon>
        <taxon>Mycobacteriales</taxon>
        <taxon>Nocardiaceae</taxon>
        <taxon>Williamsia</taxon>
    </lineage>
</organism>
<gene>
    <name evidence="4" type="ORF">SAMN05445060_0464</name>
</gene>
<dbReference type="Gene3D" id="2.160.10.10">
    <property type="entry name" value="Hexapeptide repeat proteins"/>
    <property type="match status" value="1"/>
</dbReference>
<dbReference type="RefSeq" id="WP_200799337.1">
    <property type="nucleotide sequence ID" value="NZ_FTNT01000001.1"/>
</dbReference>
<comment type="similarity">
    <text evidence="1">Belongs to the transferase hexapeptide repeat family.</text>
</comment>
<dbReference type="CDD" id="cd04647">
    <property type="entry name" value="LbH_MAT_like"/>
    <property type="match status" value="1"/>
</dbReference>
<evidence type="ECO:0000256" key="1">
    <source>
        <dbReference type="ARBA" id="ARBA00007274"/>
    </source>
</evidence>
<evidence type="ECO:0000256" key="2">
    <source>
        <dbReference type="ARBA" id="ARBA00022679"/>
    </source>
</evidence>
<dbReference type="AlphaFoldDB" id="A0A1N7CZS4"/>
<dbReference type="STRING" id="1344003.SAMN05445060_0464"/>
<sequence length="226" mass="24496">MSEPLLNANVDLTGGVPGVDGALDPGPQAPKHHLTRDKHGNLRMQDISLARKIRNRIGILLFNNLITFVPSHSVRQNFLRLFGATIGEDTSILRGTTILDIEGLTIGNCCSIGFRCMFDARGGITIGDNVVIASDTHFIGGFHDHNDPEFPPILQPTVVDDYVWIASRATIMSGLHIGRGAVVAGCSMVRKDVGALDVVGGVPAKKLSTRDPNALQYKPKYRPLFY</sequence>
<dbReference type="InterPro" id="IPR011004">
    <property type="entry name" value="Trimer_LpxA-like_sf"/>
</dbReference>
<protein>
    <submittedName>
        <fullName evidence="4">Acetyltransferase (Isoleucine patch superfamily)</fullName>
    </submittedName>
</protein>